<feature type="compositionally biased region" description="Polar residues" evidence="1">
    <location>
        <begin position="651"/>
        <end position="677"/>
    </location>
</feature>
<proteinExistence type="predicted"/>
<feature type="compositionally biased region" description="Polar residues" evidence="1">
    <location>
        <begin position="775"/>
        <end position="791"/>
    </location>
</feature>
<feature type="compositionally biased region" description="Basic and acidic residues" evidence="1">
    <location>
        <begin position="585"/>
        <end position="601"/>
    </location>
</feature>
<feature type="compositionally biased region" description="Low complexity" evidence="1">
    <location>
        <begin position="802"/>
        <end position="813"/>
    </location>
</feature>
<feature type="compositionally biased region" description="Polar residues" evidence="1">
    <location>
        <begin position="542"/>
        <end position="554"/>
    </location>
</feature>
<feature type="compositionally biased region" description="Acidic residues" evidence="1">
    <location>
        <begin position="443"/>
        <end position="456"/>
    </location>
</feature>
<organism evidence="2 3">
    <name type="scientific">Phytophthora lilii</name>
    <dbReference type="NCBI Taxonomy" id="2077276"/>
    <lineage>
        <taxon>Eukaryota</taxon>
        <taxon>Sar</taxon>
        <taxon>Stramenopiles</taxon>
        <taxon>Oomycota</taxon>
        <taxon>Peronosporomycetes</taxon>
        <taxon>Peronosporales</taxon>
        <taxon>Peronosporaceae</taxon>
        <taxon>Phytophthora</taxon>
    </lineage>
</organism>
<gene>
    <name evidence="2" type="ORF">Plil01_001369200</name>
</gene>
<feature type="compositionally biased region" description="Polar residues" evidence="1">
    <location>
        <begin position="691"/>
        <end position="705"/>
    </location>
</feature>
<feature type="region of interest" description="Disordered" evidence="1">
    <location>
        <begin position="37"/>
        <end position="63"/>
    </location>
</feature>
<name>A0A9W6X5L7_9STRA</name>
<feature type="region of interest" description="Disordered" evidence="1">
    <location>
        <begin position="1022"/>
        <end position="1069"/>
    </location>
</feature>
<evidence type="ECO:0000256" key="1">
    <source>
        <dbReference type="SAM" id="MobiDB-lite"/>
    </source>
</evidence>
<feature type="region of interest" description="Disordered" evidence="1">
    <location>
        <begin position="515"/>
        <end position="860"/>
    </location>
</feature>
<dbReference type="OrthoDB" id="78053at2759"/>
<dbReference type="Proteomes" id="UP001165083">
    <property type="component" value="Unassembled WGS sequence"/>
</dbReference>
<dbReference type="AlphaFoldDB" id="A0A9W6X5L7"/>
<feature type="compositionally biased region" description="Acidic residues" evidence="1">
    <location>
        <begin position="1"/>
        <end position="13"/>
    </location>
</feature>
<comment type="caution">
    <text evidence="2">The sequence shown here is derived from an EMBL/GenBank/DDBJ whole genome shotgun (WGS) entry which is preliminary data.</text>
</comment>
<sequence length="1069" mass="117946">MAEEETPYSDEEFGSEHEYEGGYEEFADEVIDKIQDTVKQDPVEANEEDAEQYDGKFDEDGPPTVVVAGNPIVEAPTDAAMAAKVQEDAETYDGEFYDDDSIVVDAGSPALVIHDAAVEKIPTATDVLTVVPQDNIEVVDCSPSTSERIEQYQDGDSEAEYSNELEQDVAEVPAVNTQVGRDSSEEKVTQRRSSIPSSVIARLSEESPPKPRIVRAGSMPIVLSAASLDKWMDTIPPELSPERHDRSRKQSACFPVQEEMQTQNMLDDENTTEDVQSYLPPAGVDSTPRIASSRVRAQSYQDLQSEKTVVPIRRAQSLLYAGSLPSVEEAHAVEEVTANNQEGDGSYSGEEDSYGEDSQSSFESEHEHDEGQPATIERPKSGPCSFVYEASMATHESTANGDHTGPGHEVTTHTDDLNSYAITVEQFTLQEGDTLVQEPPQNNDDEYADEMEDDFPSEANTPPLEGENSSYKSNDKVSDYDVDEFIEDGRRETETHLQEARTLLELQQTVSKPVADVQTVVHSDSPLQAETGEESPCHETTRNGSTKGENQTTPYDDDDEFAEANADSHTPELDAADGHSGTGIDKYENDFEEQAEVHQDNSIEPTPIVKPEISKDCDVTQETDTSEQIHPTNSTSCSDNGALKTKDDTSEVTGQETLTQDHVTGEQVQSPKTNSPPATVEVKEEKTTTTPSKAVQSPSAVTGQAATRHKQPVKKADPPAKQSSPTMKPSRPFTNKPVPPPPSAKDQPTATPRSSRSKLKALSNDRQAVQVEPAASNSLEATASSLSSRKQVSPPKVRLKVSSPRSPSKTSSTDPYQYLPNEYPQLPRKELVPKQKTSSKPSTSGEHGGKRRLLQPVRTPANLRFDLPKMDKTKRDWLFVNMFRHGDDLSKYEAFMPQTMLARPPTSSNIKETKKRPLSARQVYGDPQMPRYVSSGRRLVQPPNPELQSRERNWVATTPHDSKLPPYDSILDKYCTTVTSPVVQRQIYQTRHRDLSPQLAFVLEKRVEKHCRKGFYDSFGGVSSSYKTEIVPTSPGDGSRQRQLSPRSQLKSGLTLERQASSPMQGHEQ</sequence>
<feature type="compositionally biased region" description="Low complexity" evidence="1">
    <location>
        <begin position="834"/>
        <end position="844"/>
    </location>
</feature>
<evidence type="ECO:0000313" key="3">
    <source>
        <dbReference type="Proteomes" id="UP001165083"/>
    </source>
</evidence>
<accession>A0A9W6X5L7</accession>
<feature type="compositionally biased region" description="Polar residues" evidence="1">
    <location>
        <begin position="1041"/>
        <end position="1069"/>
    </location>
</feature>
<reference evidence="2" key="1">
    <citation type="submission" date="2023-04" db="EMBL/GenBank/DDBJ databases">
        <title>Phytophthora lilii NBRC 32176.</title>
        <authorList>
            <person name="Ichikawa N."/>
            <person name="Sato H."/>
            <person name="Tonouchi N."/>
        </authorList>
    </citation>
    <scope>NUCLEOTIDE SEQUENCE</scope>
    <source>
        <strain evidence="2">NBRC 32176</strain>
    </source>
</reference>
<dbReference type="EMBL" id="BSXW01000947">
    <property type="protein sequence ID" value="GMF32005.1"/>
    <property type="molecule type" value="Genomic_DNA"/>
</dbReference>
<feature type="region of interest" description="Disordered" evidence="1">
    <location>
        <begin position="1"/>
        <end position="23"/>
    </location>
</feature>
<feature type="region of interest" description="Disordered" evidence="1">
    <location>
        <begin position="338"/>
        <end position="413"/>
    </location>
</feature>
<protein>
    <submittedName>
        <fullName evidence="2">Unnamed protein product</fullName>
    </submittedName>
</protein>
<feature type="region of interest" description="Disordered" evidence="1">
    <location>
        <begin position="926"/>
        <end position="949"/>
    </location>
</feature>
<feature type="compositionally biased region" description="Polar residues" evidence="1">
    <location>
        <begin position="626"/>
        <end position="639"/>
    </location>
</feature>
<evidence type="ECO:0000313" key="2">
    <source>
        <dbReference type="EMBL" id="GMF32005.1"/>
    </source>
</evidence>
<keyword evidence="3" id="KW-1185">Reference proteome</keyword>
<feature type="region of interest" description="Disordered" evidence="1">
    <location>
        <begin position="431"/>
        <end position="479"/>
    </location>
</feature>
<feature type="region of interest" description="Disordered" evidence="1">
    <location>
        <begin position="260"/>
        <end position="289"/>
    </location>
</feature>